<reference evidence="2 3" key="1">
    <citation type="journal article" date="2017" name="Int. J. Syst. Evol. Microbiol.">
        <title>Mucilaginibacterpsychrotolerans sp. nov., isolated from peatlands.</title>
        <authorList>
            <person name="Deng Y."/>
            <person name="Shen L."/>
            <person name="Xu B."/>
            <person name="Liu Y."/>
            <person name="Gu Z."/>
            <person name="Liu H."/>
            <person name="Zhou Y."/>
        </authorList>
    </citation>
    <scope>NUCLEOTIDE SEQUENCE [LARGE SCALE GENOMIC DNA]</scope>
    <source>
        <strain evidence="2 3">NH7-4</strain>
    </source>
</reference>
<evidence type="ECO:0000313" key="3">
    <source>
        <dbReference type="Proteomes" id="UP000297540"/>
    </source>
</evidence>
<keyword evidence="2" id="KW-0378">Hydrolase</keyword>
<dbReference type="EMBL" id="SOZE01000020">
    <property type="protein sequence ID" value="TFF35670.1"/>
    <property type="molecule type" value="Genomic_DNA"/>
</dbReference>
<feature type="chain" id="PRO_5021501365" evidence="1">
    <location>
        <begin position="23"/>
        <end position="274"/>
    </location>
</feature>
<comment type="caution">
    <text evidence="2">The sequence shown here is derived from an EMBL/GenBank/DDBJ whole genome shotgun (WGS) entry which is preliminary data.</text>
</comment>
<evidence type="ECO:0000256" key="1">
    <source>
        <dbReference type="SAM" id="SignalP"/>
    </source>
</evidence>
<sequence length="274" mass="30538">MYMKRLFLFAVIVVAAATRAHAQTFDGVVKDAKTNRNLEFVNVGIVGKNEGTVTDASGHYSISLTNSDADSLRISMVGYVPRSFLVADFRKEYNSYKTIALQPALRQLNEVKVNNHKWKQVVLGNTTQSQSTNAGFSSNKLGNEIGAIIKIKKSPTYLKQFNASIASDVTDSVKLRLNFYTVKDGRPDQPLQKQSIFVTVHKGDKKITVDLEPYFIVVEDKFFVSLEWIKNSRGHGIMFSASLFSSAVISRETSQAEWEKESMAGVGFNVLAEY</sequence>
<accession>A0A4Y8SAM7</accession>
<keyword evidence="2" id="KW-0645">Protease</keyword>
<gene>
    <name evidence="2" type="ORF">E2R66_18370</name>
</gene>
<proteinExistence type="predicted"/>
<protein>
    <submittedName>
        <fullName evidence="2">Carboxypeptidase-like regulatory domain-containing protein</fullName>
    </submittedName>
</protein>
<evidence type="ECO:0000313" key="2">
    <source>
        <dbReference type="EMBL" id="TFF35670.1"/>
    </source>
</evidence>
<dbReference type="Gene3D" id="2.60.40.1120">
    <property type="entry name" value="Carboxypeptidase-like, regulatory domain"/>
    <property type="match status" value="1"/>
</dbReference>
<dbReference type="Proteomes" id="UP000297540">
    <property type="component" value="Unassembled WGS sequence"/>
</dbReference>
<keyword evidence="3" id="KW-1185">Reference proteome</keyword>
<keyword evidence="2" id="KW-0121">Carboxypeptidase</keyword>
<dbReference type="GO" id="GO:0004180">
    <property type="term" value="F:carboxypeptidase activity"/>
    <property type="evidence" value="ECO:0007669"/>
    <property type="project" value="UniProtKB-KW"/>
</dbReference>
<name>A0A4Y8SAM7_9SPHI</name>
<organism evidence="2 3">
    <name type="scientific">Mucilaginibacter psychrotolerans</name>
    <dbReference type="NCBI Taxonomy" id="1524096"/>
    <lineage>
        <taxon>Bacteria</taxon>
        <taxon>Pseudomonadati</taxon>
        <taxon>Bacteroidota</taxon>
        <taxon>Sphingobacteriia</taxon>
        <taxon>Sphingobacteriales</taxon>
        <taxon>Sphingobacteriaceae</taxon>
        <taxon>Mucilaginibacter</taxon>
    </lineage>
</organism>
<feature type="signal peptide" evidence="1">
    <location>
        <begin position="1"/>
        <end position="22"/>
    </location>
</feature>
<dbReference type="Pfam" id="PF13715">
    <property type="entry name" value="CarbopepD_reg_2"/>
    <property type="match status" value="1"/>
</dbReference>
<keyword evidence="1" id="KW-0732">Signal</keyword>
<dbReference type="SUPFAM" id="SSF49464">
    <property type="entry name" value="Carboxypeptidase regulatory domain-like"/>
    <property type="match status" value="1"/>
</dbReference>
<dbReference type="AlphaFoldDB" id="A0A4Y8SAM7"/>
<dbReference type="InterPro" id="IPR008969">
    <property type="entry name" value="CarboxyPept-like_regulatory"/>
</dbReference>